<feature type="compositionally biased region" description="Basic and acidic residues" evidence="6">
    <location>
        <begin position="347"/>
        <end position="357"/>
    </location>
</feature>
<keyword evidence="9" id="KW-1185">Reference proteome</keyword>
<feature type="compositionally biased region" description="Polar residues" evidence="6">
    <location>
        <begin position="21"/>
        <end position="39"/>
    </location>
</feature>
<evidence type="ECO:0000256" key="4">
    <source>
        <dbReference type="ARBA" id="ARBA00023242"/>
    </source>
</evidence>
<feature type="compositionally biased region" description="Basic and acidic residues" evidence="6">
    <location>
        <begin position="116"/>
        <end position="133"/>
    </location>
</feature>
<dbReference type="EMBL" id="KV423954">
    <property type="protein sequence ID" value="KZT58178.1"/>
    <property type="molecule type" value="Genomic_DNA"/>
</dbReference>
<reference evidence="8 9" key="1">
    <citation type="journal article" date="2016" name="Mol. Biol. Evol.">
        <title>Comparative Genomics of Early-Diverging Mushroom-Forming Fungi Provides Insights into the Origins of Lignocellulose Decay Capabilities.</title>
        <authorList>
            <person name="Nagy L.G."/>
            <person name="Riley R."/>
            <person name="Tritt A."/>
            <person name="Adam C."/>
            <person name="Daum C."/>
            <person name="Floudas D."/>
            <person name="Sun H."/>
            <person name="Yadav J.S."/>
            <person name="Pangilinan J."/>
            <person name="Larsson K.H."/>
            <person name="Matsuura K."/>
            <person name="Barry K."/>
            <person name="Labutti K."/>
            <person name="Kuo R."/>
            <person name="Ohm R.A."/>
            <person name="Bhattacharya S.S."/>
            <person name="Shirouzu T."/>
            <person name="Yoshinaga Y."/>
            <person name="Martin F.M."/>
            <person name="Grigoriev I.V."/>
            <person name="Hibbett D.S."/>
        </authorList>
    </citation>
    <scope>NUCLEOTIDE SEQUENCE [LARGE SCALE GENOMIC DNA]</scope>
    <source>
        <strain evidence="8 9">HHB12733</strain>
    </source>
</reference>
<name>A0A165GK97_9BASI</name>
<dbReference type="PROSITE" id="PS50102">
    <property type="entry name" value="RRM"/>
    <property type="match status" value="5"/>
</dbReference>
<dbReference type="PANTHER" id="PTHR48039">
    <property type="entry name" value="RNA-BINDING MOTIF PROTEIN 14B"/>
    <property type="match status" value="1"/>
</dbReference>
<dbReference type="Pfam" id="PF00076">
    <property type="entry name" value="RRM_1"/>
    <property type="match status" value="5"/>
</dbReference>
<proteinExistence type="predicted"/>
<protein>
    <submittedName>
        <fullName evidence="8">RNA-binding domain-containing protein</fullName>
    </submittedName>
</protein>
<dbReference type="PANTHER" id="PTHR48039:SF5">
    <property type="entry name" value="RNA-BINDING PROTEIN 28"/>
    <property type="match status" value="1"/>
</dbReference>
<feature type="region of interest" description="Disordered" evidence="6">
    <location>
        <begin position="743"/>
        <end position="769"/>
    </location>
</feature>
<dbReference type="GO" id="GO:0003729">
    <property type="term" value="F:mRNA binding"/>
    <property type="evidence" value="ECO:0007669"/>
    <property type="project" value="TreeGrafter"/>
</dbReference>
<dbReference type="STRING" id="1353952.A0A165GK97"/>
<feature type="domain" description="RRM" evidence="7">
    <location>
        <begin position="545"/>
        <end position="628"/>
    </location>
</feature>
<dbReference type="InterPro" id="IPR035979">
    <property type="entry name" value="RBD_domain_sf"/>
</dbReference>
<dbReference type="SMART" id="SM00360">
    <property type="entry name" value="RRM"/>
    <property type="match status" value="5"/>
</dbReference>
<evidence type="ECO:0000313" key="9">
    <source>
        <dbReference type="Proteomes" id="UP000076842"/>
    </source>
</evidence>
<dbReference type="OrthoDB" id="439639at2759"/>
<gene>
    <name evidence="8" type="ORF">CALCODRAFT_495269</name>
</gene>
<dbReference type="Gene3D" id="3.30.70.330">
    <property type="match status" value="5"/>
</dbReference>
<feature type="domain" description="RRM" evidence="7">
    <location>
        <begin position="256"/>
        <end position="333"/>
    </location>
</feature>
<dbReference type="InterPro" id="IPR012677">
    <property type="entry name" value="Nucleotide-bd_a/b_plait_sf"/>
</dbReference>
<keyword evidence="2" id="KW-0677">Repeat</keyword>
<feature type="region of interest" description="Disordered" evidence="6">
    <location>
        <begin position="336"/>
        <end position="357"/>
    </location>
</feature>
<feature type="domain" description="RRM" evidence="7">
    <location>
        <begin position="2"/>
        <end position="90"/>
    </location>
</feature>
<evidence type="ECO:0000256" key="1">
    <source>
        <dbReference type="ARBA" id="ARBA00004123"/>
    </source>
</evidence>
<dbReference type="AlphaFoldDB" id="A0A165GK97"/>
<organism evidence="8 9">
    <name type="scientific">Calocera cornea HHB12733</name>
    <dbReference type="NCBI Taxonomy" id="1353952"/>
    <lineage>
        <taxon>Eukaryota</taxon>
        <taxon>Fungi</taxon>
        <taxon>Dikarya</taxon>
        <taxon>Basidiomycota</taxon>
        <taxon>Agaricomycotina</taxon>
        <taxon>Dacrymycetes</taxon>
        <taxon>Dacrymycetales</taxon>
        <taxon>Dacrymycetaceae</taxon>
        <taxon>Calocera</taxon>
    </lineage>
</organism>
<feature type="region of interest" description="Disordered" evidence="6">
    <location>
        <begin position="89"/>
        <end position="193"/>
    </location>
</feature>
<comment type="subcellular location">
    <subcellularLocation>
        <location evidence="1">Nucleus</location>
    </subcellularLocation>
</comment>
<dbReference type="SUPFAM" id="SSF54928">
    <property type="entry name" value="RNA-binding domain, RBD"/>
    <property type="match status" value="4"/>
</dbReference>
<evidence type="ECO:0000256" key="5">
    <source>
        <dbReference type="PROSITE-ProRule" id="PRU00176"/>
    </source>
</evidence>
<dbReference type="CDD" id="cd12565">
    <property type="entry name" value="RRM1_MRD1"/>
    <property type="match status" value="1"/>
</dbReference>
<evidence type="ECO:0000256" key="3">
    <source>
        <dbReference type="ARBA" id="ARBA00022884"/>
    </source>
</evidence>
<keyword evidence="4" id="KW-0539">Nucleus</keyword>
<evidence type="ECO:0000256" key="2">
    <source>
        <dbReference type="ARBA" id="ARBA00022737"/>
    </source>
</evidence>
<dbReference type="InterPro" id="IPR051945">
    <property type="entry name" value="RRM_MRD1_RNA_proc_ribogen"/>
</dbReference>
<evidence type="ECO:0000259" key="7">
    <source>
        <dbReference type="PROSITE" id="PS50102"/>
    </source>
</evidence>
<dbReference type="FunCoup" id="A0A165GK97">
    <property type="interactions" value="800"/>
</dbReference>
<feature type="domain" description="RRM" evidence="7">
    <location>
        <begin position="652"/>
        <end position="729"/>
    </location>
</feature>
<evidence type="ECO:0000256" key="6">
    <source>
        <dbReference type="SAM" id="MobiDB-lite"/>
    </source>
</evidence>
<dbReference type="GO" id="GO:0005634">
    <property type="term" value="C:nucleus"/>
    <property type="evidence" value="ECO:0007669"/>
    <property type="project" value="UniProtKB-SubCell"/>
</dbReference>
<sequence>MSRLIVKNLPTYITDQRLRDNFSQQPSTSANRGSGSYTLTDARIARKPDGTSRKFAFVGYKTHEEAERAKAWWDRTYIDGSRINVEVVEEKHEPRKRKTGDENAPPDPRTSSTTRPSKDGQSELKKDTQKDKFVNAMTTKSKTRTWADDILPLPDSAKPEKHKKKVKGSTDDAVNGFAHDDRADAAEEDEARAEGISDLEWMRRRMTKSLEADAEGKDFEQSDEEDVPEHEEPAEPKLSTSEAEKQQSRETILSTGRLFLRNLAYTCTSAELEEHFAPYGEIQQVHLPLTPARRPSGLAFITFAKPDDALKVYEELDGAPFQGRLLHILAAVDKRPRPNADAGGPKSLKDKKLEDRKKQSGRGWDWAVLYMNPDAVAAAVAAKLGVQKSEILNAEDGNAAVKLALAETSLVQETKTYLETNGVDFTAFSQRTARSPTTILVKNLPAFTTAQQIRELFAPHGELKRVLVPPSGAIALVEFENESEAGVAWRNVNYRRFGGSIVYLERGPSNLWKAGAAPADASIAAQPAIVTLPEDEEPQEAAPGSMLYIKNLSFATASDTLSSLFSSLPGFVYARVQTKPNPKDPNARLSMGYGFVGFKSREEAERARKAMDGATCDGHKLSVRFAGRGKDEAEQLAPGAEGGIGIGNRKTTKMIVKNVPFEATKADIRSLFQGYGQLKSVRLPTKFDRRTRGFAFLEFVSRREAETAMAALKHTHLLGRHLVLEWAEDEQGMETLREKTKRAFGDGKEVPNKRRKLQIGEGEEAEASD</sequence>
<dbReference type="CDD" id="cd12320">
    <property type="entry name" value="RRM6_RBM19_RRM5_MRD1"/>
    <property type="match status" value="1"/>
</dbReference>
<feature type="domain" description="RRM" evidence="7">
    <location>
        <begin position="437"/>
        <end position="509"/>
    </location>
</feature>
<feature type="compositionally biased region" description="Basic and acidic residues" evidence="6">
    <location>
        <begin position="743"/>
        <end position="752"/>
    </location>
</feature>
<accession>A0A165GK97</accession>
<keyword evidence="3 5" id="KW-0694">RNA-binding</keyword>
<feature type="region of interest" description="Disordered" evidence="6">
    <location>
        <begin position="20"/>
        <end position="41"/>
    </location>
</feature>
<dbReference type="Proteomes" id="UP000076842">
    <property type="component" value="Unassembled WGS sequence"/>
</dbReference>
<dbReference type="InParanoid" id="A0A165GK97"/>
<evidence type="ECO:0000313" key="8">
    <source>
        <dbReference type="EMBL" id="KZT58178.1"/>
    </source>
</evidence>
<feature type="region of interest" description="Disordered" evidence="6">
    <location>
        <begin position="212"/>
        <end position="249"/>
    </location>
</feature>
<dbReference type="InterPro" id="IPR000504">
    <property type="entry name" value="RRM_dom"/>
</dbReference>